<dbReference type="PANTHER" id="PTHR37361:SF2">
    <property type="entry name" value="FIBRONECTIN TYPE III DOMAIN-CONTAINING PROTEIN 9"/>
    <property type="match status" value="1"/>
</dbReference>
<evidence type="ECO:0000256" key="2">
    <source>
        <dbReference type="SAM" id="Phobius"/>
    </source>
</evidence>
<evidence type="ECO:0000256" key="1">
    <source>
        <dbReference type="SAM" id="MobiDB-lite"/>
    </source>
</evidence>
<dbReference type="OMA" id="TVSWAMS"/>
<protein>
    <recommendedName>
        <fullName evidence="3">Fibronectin type-III domain-containing protein</fullName>
    </recommendedName>
</protein>
<name>A0A8D2LH18_VARKO</name>
<reference evidence="4" key="2">
    <citation type="submission" date="2025-09" db="UniProtKB">
        <authorList>
            <consortium name="Ensembl"/>
        </authorList>
    </citation>
    <scope>IDENTIFICATION</scope>
</reference>
<keyword evidence="2" id="KW-0472">Membrane</keyword>
<accession>A0A8D2LH18</accession>
<dbReference type="Proteomes" id="UP000694545">
    <property type="component" value="Unplaced"/>
</dbReference>
<feature type="transmembrane region" description="Helical" evidence="2">
    <location>
        <begin position="112"/>
        <end position="135"/>
    </location>
</feature>
<dbReference type="SUPFAM" id="SSF49265">
    <property type="entry name" value="Fibronectin type III"/>
    <property type="match status" value="1"/>
</dbReference>
<reference evidence="4" key="1">
    <citation type="submission" date="2025-08" db="UniProtKB">
        <authorList>
            <consortium name="Ensembl"/>
        </authorList>
    </citation>
    <scope>IDENTIFICATION</scope>
</reference>
<evidence type="ECO:0000259" key="3">
    <source>
        <dbReference type="PROSITE" id="PS50853"/>
    </source>
</evidence>
<keyword evidence="2" id="KW-0812">Transmembrane</keyword>
<proteinExistence type="predicted"/>
<dbReference type="AlphaFoldDB" id="A0A8D2LH18"/>
<dbReference type="PROSITE" id="PS50853">
    <property type="entry name" value="FN3"/>
    <property type="match status" value="1"/>
</dbReference>
<evidence type="ECO:0000313" key="5">
    <source>
        <dbReference type="Proteomes" id="UP000694545"/>
    </source>
</evidence>
<dbReference type="CDD" id="cd00063">
    <property type="entry name" value="FN3"/>
    <property type="match status" value="1"/>
</dbReference>
<dbReference type="PANTHER" id="PTHR37361">
    <property type="entry name" value="FIBRONECTIN TYPE III DOMAIN-CONTAINING PROTEIN 9"/>
    <property type="match status" value="1"/>
</dbReference>
<dbReference type="Ensembl" id="ENSVKKT00000022860.1">
    <property type="protein sequence ID" value="ENSVKKP00000022306.1"/>
    <property type="gene ID" value="ENSVKKG00000014870.1"/>
</dbReference>
<keyword evidence="2" id="KW-1133">Transmembrane helix</keyword>
<sequence length="242" mass="28147">MNIKVHNISHTSATVSWSMDYPCPENYYHVMYRHNWNSVFAGYLHQNVHYEERDLHSSSSLVLHRLIPSTLYILCVMCKNSYPSSQHCTTFHTLKKHSPLFGGSKQESTTSMWVVGGLLLFCFVALLLYGFLQLWSWKCLQQHRKQDTAQEEAPNRQTSFPERSQSSELKEELLEVPMIPTTFRDSGLTTESSYIPSQCFFPHKAADDRRAILPHWHMKSSRKCSKVEMSNYLLFMSVEQLT</sequence>
<dbReference type="InterPro" id="IPR036116">
    <property type="entry name" value="FN3_sf"/>
</dbReference>
<dbReference type="InterPro" id="IPR013783">
    <property type="entry name" value="Ig-like_fold"/>
</dbReference>
<keyword evidence="5" id="KW-1185">Reference proteome</keyword>
<evidence type="ECO:0000313" key="4">
    <source>
        <dbReference type="Ensembl" id="ENSVKKP00000022306.1"/>
    </source>
</evidence>
<dbReference type="InterPro" id="IPR003961">
    <property type="entry name" value="FN3_dom"/>
</dbReference>
<feature type="domain" description="Fibronectin type-III" evidence="3">
    <location>
        <begin position="1"/>
        <end position="96"/>
    </location>
</feature>
<organism evidence="4 5">
    <name type="scientific">Varanus komodoensis</name>
    <name type="common">Komodo dragon</name>
    <dbReference type="NCBI Taxonomy" id="61221"/>
    <lineage>
        <taxon>Eukaryota</taxon>
        <taxon>Metazoa</taxon>
        <taxon>Chordata</taxon>
        <taxon>Craniata</taxon>
        <taxon>Vertebrata</taxon>
        <taxon>Euteleostomi</taxon>
        <taxon>Lepidosauria</taxon>
        <taxon>Squamata</taxon>
        <taxon>Bifurcata</taxon>
        <taxon>Unidentata</taxon>
        <taxon>Episquamata</taxon>
        <taxon>Toxicofera</taxon>
        <taxon>Anguimorpha</taxon>
        <taxon>Paleoanguimorpha</taxon>
        <taxon>Varanoidea</taxon>
        <taxon>Varanidae</taxon>
        <taxon>Varanus</taxon>
    </lineage>
</organism>
<dbReference type="Gene3D" id="2.60.40.10">
    <property type="entry name" value="Immunoglobulins"/>
    <property type="match status" value="1"/>
</dbReference>
<feature type="region of interest" description="Disordered" evidence="1">
    <location>
        <begin position="148"/>
        <end position="171"/>
    </location>
</feature>